<evidence type="ECO:0000313" key="4">
    <source>
        <dbReference type="EMBL" id="CAG7725648.1"/>
    </source>
</evidence>
<evidence type="ECO:0000256" key="1">
    <source>
        <dbReference type="ARBA" id="ARBA00007584"/>
    </source>
</evidence>
<keyword evidence="5" id="KW-1185">Reference proteome</keyword>
<dbReference type="GO" id="GO:0005739">
    <property type="term" value="C:mitochondrion"/>
    <property type="evidence" value="ECO:0007669"/>
    <property type="project" value="TreeGrafter"/>
</dbReference>
<gene>
    <name evidence="4" type="ORF">AFUS01_LOCUS14596</name>
</gene>
<keyword evidence="2" id="KW-0175">Coiled coil</keyword>
<dbReference type="OrthoDB" id="2129069at2759"/>
<protein>
    <recommendedName>
        <fullName evidence="6">OPA3-like protein</fullName>
    </recommendedName>
</protein>
<sequence>TRVRAYHWVEVKMKMLSMNVGKPVAIPKLNEAMAIELGAELVGEGVIFVITAAVLIAEYVRSTRKANAEEEERKAEMTKIHTDLVDLREVNSKLEAELQELFRILHVNIPAIPNQSNNVGSKSVLPATAAPAPPSKGASGTPGVK</sequence>
<feature type="region of interest" description="Disordered" evidence="3">
    <location>
        <begin position="123"/>
        <end position="145"/>
    </location>
</feature>
<reference evidence="4" key="1">
    <citation type="submission" date="2021-06" db="EMBL/GenBank/DDBJ databases">
        <authorList>
            <person name="Hodson N. C."/>
            <person name="Mongue J. A."/>
            <person name="Jaron S. K."/>
        </authorList>
    </citation>
    <scope>NUCLEOTIDE SEQUENCE</scope>
</reference>
<proteinExistence type="inferred from homology"/>
<dbReference type="AlphaFoldDB" id="A0A8J2JX05"/>
<feature type="compositionally biased region" description="Low complexity" evidence="3">
    <location>
        <begin position="126"/>
        <end position="145"/>
    </location>
</feature>
<evidence type="ECO:0000313" key="5">
    <source>
        <dbReference type="Proteomes" id="UP000708208"/>
    </source>
</evidence>
<dbReference type="InterPro" id="IPR010754">
    <property type="entry name" value="OPA3-like"/>
</dbReference>
<evidence type="ECO:0000256" key="3">
    <source>
        <dbReference type="SAM" id="MobiDB-lite"/>
    </source>
</evidence>
<dbReference type="PANTHER" id="PTHR12499:SF0">
    <property type="entry name" value="OPTIC ATROPHY 3 PROTEIN"/>
    <property type="match status" value="1"/>
</dbReference>
<name>A0A8J2JX05_9HEXA</name>
<dbReference type="Pfam" id="PF07047">
    <property type="entry name" value="OPA3"/>
    <property type="match status" value="1"/>
</dbReference>
<accession>A0A8J2JX05</accession>
<dbReference type="PANTHER" id="PTHR12499">
    <property type="entry name" value="OPTIC ATROPHY 3 PROTEIN OPA3"/>
    <property type="match status" value="1"/>
</dbReference>
<evidence type="ECO:0000256" key="2">
    <source>
        <dbReference type="ARBA" id="ARBA00023054"/>
    </source>
</evidence>
<dbReference type="GO" id="GO:0019216">
    <property type="term" value="P:regulation of lipid metabolic process"/>
    <property type="evidence" value="ECO:0007669"/>
    <property type="project" value="TreeGrafter"/>
</dbReference>
<feature type="non-terminal residue" evidence="4">
    <location>
        <position position="145"/>
    </location>
</feature>
<organism evidence="4 5">
    <name type="scientific">Allacma fusca</name>
    <dbReference type="NCBI Taxonomy" id="39272"/>
    <lineage>
        <taxon>Eukaryota</taxon>
        <taxon>Metazoa</taxon>
        <taxon>Ecdysozoa</taxon>
        <taxon>Arthropoda</taxon>
        <taxon>Hexapoda</taxon>
        <taxon>Collembola</taxon>
        <taxon>Symphypleona</taxon>
        <taxon>Sminthuridae</taxon>
        <taxon>Allacma</taxon>
    </lineage>
</organism>
<dbReference type="Proteomes" id="UP000708208">
    <property type="component" value="Unassembled WGS sequence"/>
</dbReference>
<comment type="caution">
    <text evidence="4">The sequence shown here is derived from an EMBL/GenBank/DDBJ whole genome shotgun (WGS) entry which is preliminary data.</text>
</comment>
<evidence type="ECO:0008006" key="6">
    <source>
        <dbReference type="Google" id="ProtNLM"/>
    </source>
</evidence>
<comment type="similarity">
    <text evidence="1">Belongs to the OPA3 family.</text>
</comment>
<dbReference type="EMBL" id="CAJVCH010124977">
    <property type="protein sequence ID" value="CAG7725648.1"/>
    <property type="molecule type" value="Genomic_DNA"/>
</dbReference>